<proteinExistence type="predicted"/>
<dbReference type="EMBL" id="JASNWA010000003">
    <property type="protein sequence ID" value="KAK3178407.1"/>
    <property type="molecule type" value="Genomic_DNA"/>
</dbReference>
<dbReference type="AlphaFoldDB" id="A0AAE0DPW9"/>
<feature type="region of interest" description="Disordered" evidence="1">
    <location>
        <begin position="530"/>
        <end position="558"/>
    </location>
</feature>
<feature type="compositionally biased region" description="Polar residues" evidence="1">
    <location>
        <begin position="468"/>
        <end position="488"/>
    </location>
</feature>
<evidence type="ECO:0000313" key="3">
    <source>
        <dbReference type="Proteomes" id="UP001276659"/>
    </source>
</evidence>
<organism evidence="2 3">
    <name type="scientific">Lepraria neglecta</name>
    <dbReference type="NCBI Taxonomy" id="209136"/>
    <lineage>
        <taxon>Eukaryota</taxon>
        <taxon>Fungi</taxon>
        <taxon>Dikarya</taxon>
        <taxon>Ascomycota</taxon>
        <taxon>Pezizomycotina</taxon>
        <taxon>Lecanoromycetes</taxon>
        <taxon>OSLEUM clade</taxon>
        <taxon>Lecanoromycetidae</taxon>
        <taxon>Lecanorales</taxon>
        <taxon>Lecanorineae</taxon>
        <taxon>Stereocaulaceae</taxon>
        <taxon>Lepraria</taxon>
    </lineage>
</organism>
<keyword evidence="3" id="KW-1185">Reference proteome</keyword>
<dbReference type="Proteomes" id="UP001276659">
    <property type="component" value="Unassembled WGS sequence"/>
</dbReference>
<protein>
    <submittedName>
        <fullName evidence="2">Uncharacterized protein</fullName>
    </submittedName>
</protein>
<accession>A0AAE0DPW9</accession>
<feature type="compositionally biased region" description="Basic and acidic residues" evidence="1">
    <location>
        <begin position="313"/>
        <end position="323"/>
    </location>
</feature>
<reference evidence="2" key="1">
    <citation type="submission" date="2022-11" db="EMBL/GenBank/DDBJ databases">
        <title>Chromosomal genome sequence assembly and mating type (MAT) locus characterization of the leprose asexual lichenized fungus Lepraria neglecta (Nyl.) Erichsen.</title>
        <authorList>
            <person name="Allen J.L."/>
            <person name="Pfeffer B."/>
        </authorList>
    </citation>
    <scope>NUCLEOTIDE SEQUENCE</scope>
    <source>
        <strain evidence="2">Allen 5258</strain>
    </source>
</reference>
<evidence type="ECO:0000256" key="1">
    <source>
        <dbReference type="SAM" id="MobiDB-lite"/>
    </source>
</evidence>
<comment type="caution">
    <text evidence="2">The sequence shown here is derived from an EMBL/GenBank/DDBJ whole genome shotgun (WGS) entry which is preliminary data.</text>
</comment>
<feature type="region of interest" description="Disordered" evidence="1">
    <location>
        <begin position="261"/>
        <end position="373"/>
    </location>
</feature>
<evidence type="ECO:0000313" key="2">
    <source>
        <dbReference type="EMBL" id="KAK3178407.1"/>
    </source>
</evidence>
<sequence>MAIYLKNPPLIDNEYPETGETRVQNGVLECTYQGAWFPAVRQHTIRAQLLYAADMYGSYMRARPEDDNDKNRTAYLHRDQNYGEEWAHLPPIIYELYPPANRRAVKPSNVLRDASNRIMLDPYDHPIRDFPGELPIVLSDTLHGVWVEYYLRSNREIKVYDLIARMGFVARDNKPVRTARLTERATKFRKAAACSTWNDKTGSAEIRQAIVNLLPPGATNTRPLGGYLSKSQLDMLYNVNRGTAGNRARKTAREARAAQATAANLVGQSSQTPAARPRKTKTVSSNSRRTVNTTVSIGQRDNSQGQSGSVPRGENKRFRDHTTLDLAVQNTSPPLAKRPRPEESLGGAAETDHLRTEPQAPKRGADEAFFEDTDAGFDIQEKKRQKIRPTMGTVVGSLASTQRNSRQAIDPAAMLSTGHNKRTRTNTRIPAPLAPTHANDDTNNPFNSLESVLSPQSFGYDPCKRQSDGNNSLSQSYFKPSHTQTCQVPSQTNKQTSVGRAAFQQHFSSTSTSETPQIDDLINHAQEIGSAPDHHMTNNTTQDTRGPSTAKTVPIIDPGKDDAFQAECMAGITRHDYRYFHPNLDNESPDETISLRSALDLTRIDLMLKTGQDFPAELADKYQDESYATQHWRLQKHFEAIWHGPGSAPMLYRLEKDFFGWNTWPAVIDQLGQWLYDTAHEKGWMGDEDL</sequence>
<name>A0AAE0DPW9_9LECA</name>
<gene>
    <name evidence="2" type="ORF">OEA41_000542</name>
</gene>
<feature type="compositionally biased region" description="Polar residues" evidence="1">
    <location>
        <begin position="282"/>
        <end position="309"/>
    </location>
</feature>
<feature type="region of interest" description="Disordered" evidence="1">
    <location>
        <begin position="431"/>
        <end position="488"/>
    </location>
</feature>
<feature type="compositionally biased region" description="Polar residues" evidence="1">
    <location>
        <begin position="537"/>
        <end position="551"/>
    </location>
</feature>
<feature type="compositionally biased region" description="Polar residues" evidence="1">
    <location>
        <begin position="441"/>
        <end position="457"/>
    </location>
</feature>